<evidence type="ECO:0000256" key="4">
    <source>
        <dbReference type="SAM" id="MobiDB-lite"/>
    </source>
</evidence>
<name>A0A8H5GLF4_9AGAR</name>
<reference evidence="6 7" key="1">
    <citation type="journal article" date="2020" name="ISME J.">
        <title>Uncovering the hidden diversity of litter-decomposition mechanisms in mushroom-forming fungi.</title>
        <authorList>
            <person name="Floudas D."/>
            <person name="Bentzer J."/>
            <person name="Ahren D."/>
            <person name="Johansson T."/>
            <person name="Persson P."/>
            <person name="Tunlid A."/>
        </authorList>
    </citation>
    <scope>NUCLEOTIDE SEQUENCE [LARGE SCALE GENOMIC DNA]</scope>
    <source>
        <strain evidence="6 7">CBS 291.85</strain>
    </source>
</reference>
<feature type="compositionally biased region" description="Acidic residues" evidence="4">
    <location>
        <begin position="213"/>
        <end position="231"/>
    </location>
</feature>
<dbReference type="GO" id="GO:0101031">
    <property type="term" value="C:protein folding chaperone complex"/>
    <property type="evidence" value="ECO:0007669"/>
    <property type="project" value="TreeGrafter"/>
</dbReference>
<dbReference type="OrthoDB" id="629492at2759"/>
<evidence type="ECO:0000313" key="6">
    <source>
        <dbReference type="EMBL" id="KAF5367186.1"/>
    </source>
</evidence>
<comment type="caution">
    <text evidence="6">The sequence shown here is derived from an EMBL/GenBank/DDBJ whole genome shotgun (WGS) entry which is preliminary data.</text>
</comment>
<evidence type="ECO:0000256" key="3">
    <source>
        <dbReference type="PROSITE-ProRule" id="PRU00723"/>
    </source>
</evidence>
<dbReference type="Proteomes" id="UP000559256">
    <property type="component" value="Unassembled WGS sequence"/>
</dbReference>
<feature type="compositionally biased region" description="Polar residues" evidence="4">
    <location>
        <begin position="261"/>
        <end position="275"/>
    </location>
</feature>
<dbReference type="PANTHER" id="PTHR46423">
    <property type="entry name" value="RNA POLYMERASE II-ASSOCIATED PROTEIN 3"/>
    <property type="match status" value="1"/>
</dbReference>
<feature type="region of interest" description="Disordered" evidence="4">
    <location>
        <begin position="39"/>
        <end position="69"/>
    </location>
</feature>
<accession>A0A8H5GLF4</accession>
<feature type="compositionally biased region" description="Polar residues" evidence="4">
    <location>
        <begin position="166"/>
        <end position="184"/>
    </location>
</feature>
<feature type="zinc finger region" description="C3H1-type" evidence="3">
    <location>
        <begin position="315"/>
        <end position="343"/>
    </location>
</feature>
<dbReference type="SMART" id="SM00356">
    <property type="entry name" value="ZnF_C3H1"/>
    <property type="match status" value="2"/>
</dbReference>
<sequence length="532" mass="59043">MDGKYPSPSAVRLHYYTSFFYPPNHVLLSTKPSLIYLMSSNSKPNTNGTNGKGKGKSQKRTKQAQEASVSQYHTELSAEYLQLTLYKDALRCANRALELDPKLLAARVRRGIARKNLGLLDAALADLDTVLSIDPSLFVVRELRDEIRLAKQTGRDENQITLEPVHTTQNDPDIAESSQSQPQSMDKHESNSVESSADKETVAAPSSSNVGDSDSDEEEDEEEEDDDDDDIMVGSVSSLTSSEKPPSSKVVEDYNLPYYDSSPQSNEVNGAQTPGNELDHLGNGTACRFYNHNGCNRGTTCTFAHAPDSKSVRDERGKNVCLYFLIGKCKWDNQSCIYSHSKAFLMASVSSQRASSDSASNPSQPFTLSASFAPLASSSSNTATRPPEGDLKGWWNNPERAAEIRELVTKRDEKGRIAHEVRVASFSARTKTKRSKKDKAGKNVTSPSIPSTTLDTLLNEMRRRYYEDDSDFDSLDYPLDYDTDLEDELEMEQRFRNGGFTDDEVMELLCQGVKPWDDDAGMVLTALSGDWY</sequence>
<dbReference type="PROSITE" id="PS50005">
    <property type="entry name" value="TPR"/>
    <property type="match status" value="1"/>
</dbReference>
<dbReference type="InterPro" id="IPR019734">
    <property type="entry name" value="TPR_rpt"/>
</dbReference>
<proteinExistence type="predicted"/>
<keyword evidence="3" id="KW-0863">Zinc-finger</keyword>
<dbReference type="SMART" id="SM00028">
    <property type="entry name" value="TPR"/>
    <property type="match status" value="2"/>
</dbReference>
<feature type="compositionally biased region" description="Low complexity" evidence="4">
    <location>
        <begin position="235"/>
        <end position="249"/>
    </location>
</feature>
<dbReference type="InterPro" id="IPR051966">
    <property type="entry name" value="RPAP3"/>
</dbReference>
<feature type="compositionally biased region" description="Basic residues" evidence="4">
    <location>
        <begin position="430"/>
        <end position="439"/>
    </location>
</feature>
<dbReference type="InterPro" id="IPR000571">
    <property type="entry name" value="Znf_CCCH"/>
</dbReference>
<feature type="repeat" description="TPR" evidence="2">
    <location>
        <begin position="70"/>
        <end position="103"/>
    </location>
</feature>
<feature type="region of interest" description="Disordered" evidence="4">
    <location>
        <begin position="428"/>
        <end position="451"/>
    </location>
</feature>
<feature type="domain" description="C3H1-type" evidence="5">
    <location>
        <begin position="315"/>
        <end position="343"/>
    </location>
</feature>
<keyword evidence="7" id="KW-1185">Reference proteome</keyword>
<dbReference type="PANTHER" id="PTHR46423:SF1">
    <property type="entry name" value="RNA POLYMERASE II-ASSOCIATED PROTEIN 3"/>
    <property type="match status" value="1"/>
</dbReference>
<protein>
    <recommendedName>
        <fullName evidence="5">C3H1-type domain-containing protein</fullName>
    </recommendedName>
</protein>
<evidence type="ECO:0000256" key="2">
    <source>
        <dbReference type="PROSITE-ProRule" id="PRU00339"/>
    </source>
</evidence>
<keyword evidence="3" id="KW-0479">Metal-binding</keyword>
<dbReference type="SUPFAM" id="SSF48452">
    <property type="entry name" value="TPR-like"/>
    <property type="match status" value="1"/>
</dbReference>
<feature type="compositionally biased region" description="Low complexity" evidence="4">
    <location>
        <begin position="39"/>
        <end position="49"/>
    </location>
</feature>
<feature type="domain" description="C3H1-type" evidence="5">
    <location>
        <begin position="281"/>
        <end position="308"/>
    </location>
</feature>
<dbReference type="GO" id="GO:0008270">
    <property type="term" value="F:zinc ion binding"/>
    <property type="evidence" value="ECO:0007669"/>
    <property type="project" value="UniProtKB-KW"/>
</dbReference>
<organism evidence="6 7">
    <name type="scientific">Tetrapyrgos nigripes</name>
    <dbReference type="NCBI Taxonomy" id="182062"/>
    <lineage>
        <taxon>Eukaryota</taxon>
        <taxon>Fungi</taxon>
        <taxon>Dikarya</taxon>
        <taxon>Basidiomycota</taxon>
        <taxon>Agaricomycotina</taxon>
        <taxon>Agaricomycetes</taxon>
        <taxon>Agaricomycetidae</taxon>
        <taxon>Agaricales</taxon>
        <taxon>Marasmiineae</taxon>
        <taxon>Marasmiaceae</taxon>
        <taxon>Tetrapyrgos</taxon>
    </lineage>
</organism>
<keyword evidence="3" id="KW-0862">Zinc</keyword>
<gene>
    <name evidence="6" type="ORF">D9758_003892</name>
</gene>
<dbReference type="EMBL" id="JAACJM010000020">
    <property type="protein sequence ID" value="KAF5367186.1"/>
    <property type="molecule type" value="Genomic_DNA"/>
</dbReference>
<feature type="region of interest" description="Disordered" evidence="4">
    <location>
        <begin position="158"/>
        <end position="275"/>
    </location>
</feature>
<feature type="region of interest" description="Disordered" evidence="4">
    <location>
        <begin position="376"/>
        <end position="396"/>
    </location>
</feature>
<feature type="compositionally biased region" description="Basic residues" evidence="4">
    <location>
        <begin position="53"/>
        <end position="62"/>
    </location>
</feature>
<dbReference type="InterPro" id="IPR011990">
    <property type="entry name" value="TPR-like_helical_dom_sf"/>
</dbReference>
<dbReference type="Gene3D" id="1.25.40.10">
    <property type="entry name" value="Tetratricopeptide repeat domain"/>
    <property type="match status" value="1"/>
</dbReference>
<dbReference type="Gene3D" id="3.30.1370.210">
    <property type="match status" value="1"/>
</dbReference>
<keyword evidence="1 2" id="KW-0802">TPR repeat</keyword>
<feature type="compositionally biased region" description="Basic and acidic residues" evidence="4">
    <location>
        <begin position="185"/>
        <end position="201"/>
    </location>
</feature>
<dbReference type="PROSITE" id="PS50103">
    <property type="entry name" value="ZF_C3H1"/>
    <property type="match status" value="2"/>
</dbReference>
<evidence type="ECO:0000259" key="5">
    <source>
        <dbReference type="PROSITE" id="PS50103"/>
    </source>
</evidence>
<feature type="zinc finger region" description="C3H1-type" evidence="3">
    <location>
        <begin position="281"/>
        <end position="308"/>
    </location>
</feature>
<dbReference type="AlphaFoldDB" id="A0A8H5GLF4"/>
<evidence type="ECO:0000256" key="1">
    <source>
        <dbReference type="ARBA" id="ARBA00022803"/>
    </source>
</evidence>
<evidence type="ECO:0000313" key="7">
    <source>
        <dbReference type="Proteomes" id="UP000559256"/>
    </source>
</evidence>